<keyword evidence="5" id="KW-0732">Signal</keyword>
<dbReference type="Proteomes" id="UP000094313">
    <property type="component" value="Chromosome"/>
</dbReference>
<accession>A0A1D7QQA0</accession>
<dbReference type="InterPro" id="IPR052369">
    <property type="entry name" value="UG_Glycosaminoglycan_Hydrolase"/>
</dbReference>
<name>A0A1D7QQA0_9SPHI</name>
<evidence type="ECO:0000256" key="4">
    <source>
        <dbReference type="PIRSR" id="PIRSR610905-2"/>
    </source>
</evidence>
<dbReference type="GO" id="GO:0000272">
    <property type="term" value="P:polysaccharide catabolic process"/>
    <property type="evidence" value="ECO:0007669"/>
    <property type="project" value="TreeGrafter"/>
</dbReference>
<feature type="binding site" evidence="4">
    <location>
        <position position="120"/>
    </location>
    <ligand>
        <name>substrate</name>
    </ligand>
</feature>
<feature type="binding site" evidence="4">
    <location>
        <position position="179"/>
    </location>
    <ligand>
        <name>substrate</name>
    </ligand>
</feature>
<protein>
    <submittedName>
        <fullName evidence="6">Glucuronyl hydrolase</fullName>
    </submittedName>
</protein>
<comment type="similarity">
    <text evidence="2">Belongs to the glycosyl hydrolase 88 family.</text>
</comment>
<feature type="signal peptide" evidence="5">
    <location>
        <begin position="1"/>
        <end position="22"/>
    </location>
</feature>
<dbReference type="SUPFAM" id="SSF48208">
    <property type="entry name" value="Six-hairpin glycosidases"/>
    <property type="match status" value="1"/>
</dbReference>
<evidence type="ECO:0000313" key="6">
    <source>
        <dbReference type="EMBL" id="AOM80847.1"/>
    </source>
</evidence>
<dbReference type="KEGG" id="psty:BFS30_17525"/>
<evidence type="ECO:0000256" key="2">
    <source>
        <dbReference type="ARBA" id="ARBA00038358"/>
    </source>
</evidence>
<dbReference type="PANTHER" id="PTHR36845:SF1">
    <property type="entry name" value="HYDROLASE, PUTATIVE (AFU_ORTHOLOGUE AFUA_7G05090)-RELATED"/>
    <property type="match status" value="1"/>
</dbReference>
<feature type="binding site" evidence="4">
    <location>
        <position position="239"/>
    </location>
    <ligand>
        <name>substrate</name>
    </ligand>
</feature>
<organism evidence="6 7">
    <name type="scientific">Pedobacter steynii</name>
    <dbReference type="NCBI Taxonomy" id="430522"/>
    <lineage>
        <taxon>Bacteria</taxon>
        <taxon>Pseudomonadati</taxon>
        <taxon>Bacteroidota</taxon>
        <taxon>Sphingobacteriia</taxon>
        <taxon>Sphingobacteriales</taxon>
        <taxon>Sphingobacteriaceae</taxon>
        <taxon>Pedobacter</taxon>
    </lineage>
</organism>
<evidence type="ECO:0000313" key="7">
    <source>
        <dbReference type="Proteomes" id="UP000094313"/>
    </source>
</evidence>
<gene>
    <name evidence="6" type="ORF">BFS30_17525</name>
</gene>
<reference evidence="6 7" key="1">
    <citation type="submission" date="2016-08" db="EMBL/GenBank/DDBJ databases">
        <authorList>
            <person name="Seilhamer J.J."/>
        </authorList>
    </citation>
    <scope>NUCLEOTIDE SEQUENCE [LARGE SCALE GENOMIC DNA]</scope>
    <source>
        <strain evidence="6 7">DX4</strain>
    </source>
</reference>
<dbReference type="EMBL" id="CP017141">
    <property type="protein sequence ID" value="AOM80847.1"/>
    <property type="molecule type" value="Genomic_DNA"/>
</dbReference>
<keyword evidence="7" id="KW-1185">Reference proteome</keyword>
<keyword evidence="1 6" id="KW-0378">Hydrolase</keyword>
<sequence>MIMRKLVVFFSCLMLNSMVLMAQDNGGKIGMGQLIDEQFKFAEQQYKVLARNVPADVMPQTYNAKTDKVQTSDTKWWCSGFYPGTLLYIYEYTKDPEILKEADARLGILEKEKHYTGNHDLGFMMYCSFGNAYRLFKKPEYKTTIDTAAASLTTRYRPAAKVIQSWNASKKWGGPVIIDNMMNLELLSWVSDHGGDKKYKEIAITHANTTLKNHFRPDFSSYHVVDYDMKTGKVVQKQTAQGAADESAWSRGQSWGLYGYTMMYRFTKDKRYLTQAKNIAKFILSNPHLPKDMVPYWDFDAPGIPDTYRDASAAAVNASALLELAQYSDKKDRKVYVSAAEKMIRSLASDAYRAKLGENGGFLLMHSVGSIPHKSEIDVPLTYADYYFLEALHRYKNWYLKS</sequence>
<feature type="active site" description="Nucleophile" evidence="3">
    <location>
        <position position="120"/>
    </location>
</feature>
<dbReference type="AlphaFoldDB" id="A0A1D7QQA0"/>
<feature type="active site" description="Proton donor" evidence="3">
    <location>
        <position position="179"/>
    </location>
</feature>
<dbReference type="PANTHER" id="PTHR36845">
    <property type="entry name" value="HYDROLASE, PUTATIVE (AFU_ORTHOLOGUE AFUA_7G05090)-RELATED"/>
    <property type="match status" value="1"/>
</dbReference>
<dbReference type="InterPro" id="IPR008928">
    <property type="entry name" value="6-hairpin_glycosidase_sf"/>
</dbReference>
<evidence type="ECO:0000256" key="1">
    <source>
        <dbReference type="ARBA" id="ARBA00022801"/>
    </source>
</evidence>
<feature type="binding site" evidence="4">
    <location>
        <position position="251"/>
    </location>
    <ligand>
        <name>substrate</name>
    </ligand>
</feature>
<feature type="chain" id="PRO_5009098997" evidence="5">
    <location>
        <begin position="23"/>
        <end position="402"/>
    </location>
</feature>
<evidence type="ECO:0000256" key="3">
    <source>
        <dbReference type="PIRSR" id="PIRSR610905-1"/>
    </source>
</evidence>
<evidence type="ECO:0000256" key="5">
    <source>
        <dbReference type="SAM" id="SignalP"/>
    </source>
</evidence>
<proteinExistence type="inferred from homology"/>
<feature type="binding site" evidence="4">
    <location>
        <position position="255"/>
    </location>
    <ligand>
        <name>substrate</name>
    </ligand>
</feature>
<dbReference type="Pfam" id="PF07470">
    <property type="entry name" value="Glyco_hydro_88"/>
    <property type="match status" value="1"/>
</dbReference>
<dbReference type="GO" id="GO:0052757">
    <property type="term" value="F:chondroitin hydrolase activity"/>
    <property type="evidence" value="ECO:0007669"/>
    <property type="project" value="TreeGrafter"/>
</dbReference>
<dbReference type="InterPro" id="IPR010905">
    <property type="entry name" value="Glyco_hydro_88"/>
</dbReference>
<dbReference type="InterPro" id="IPR012341">
    <property type="entry name" value="6hp_glycosidase-like_sf"/>
</dbReference>
<dbReference type="Gene3D" id="1.50.10.10">
    <property type="match status" value="1"/>
</dbReference>
<feature type="binding site" evidence="4">
    <location>
        <position position="370"/>
    </location>
    <ligand>
        <name>substrate</name>
    </ligand>
</feature>